<dbReference type="OrthoDB" id="4499271at2759"/>
<evidence type="ECO:0000313" key="2">
    <source>
        <dbReference type="Proteomes" id="UP000248340"/>
    </source>
</evidence>
<evidence type="ECO:0000313" key="1">
    <source>
        <dbReference type="EMBL" id="PYH82422.1"/>
    </source>
</evidence>
<dbReference type="VEuPathDB" id="FungiDB:BO82DRAFT_391559"/>
<name>A0A319DTB7_9EURO</name>
<dbReference type="AlphaFoldDB" id="A0A319DTB7"/>
<dbReference type="RefSeq" id="XP_025492622.1">
    <property type="nucleotide sequence ID" value="XM_025638577.1"/>
</dbReference>
<dbReference type="Proteomes" id="UP000248340">
    <property type="component" value="Unassembled WGS sequence"/>
</dbReference>
<organism evidence="1 2">
    <name type="scientific">Aspergillus uvarum CBS 121591</name>
    <dbReference type="NCBI Taxonomy" id="1448315"/>
    <lineage>
        <taxon>Eukaryota</taxon>
        <taxon>Fungi</taxon>
        <taxon>Dikarya</taxon>
        <taxon>Ascomycota</taxon>
        <taxon>Pezizomycotina</taxon>
        <taxon>Eurotiomycetes</taxon>
        <taxon>Eurotiomycetidae</taxon>
        <taxon>Eurotiales</taxon>
        <taxon>Aspergillaceae</taxon>
        <taxon>Aspergillus</taxon>
        <taxon>Aspergillus subgen. Circumdati</taxon>
    </lineage>
</organism>
<proteinExistence type="predicted"/>
<dbReference type="GeneID" id="37141319"/>
<protein>
    <submittedName>
        <fullName evidence="1">Uncharacterized protein</fullName>
    </submittedName>
</protein>
<gene>
    <name evidence="1" type="ORF">BO82DRAFT_391559</name>
</gene>
<accession>A0A319DTB7</accession>
<dbReference type="EMBL" id="KZ821695">
    <property type="protein sequence ID" value="PYH82422.1"/>
    <property type="molecule type" value="Genomic_DNA"/>
</dbReference>
<keyword evidence="2" id="KW-1185">Reference proteome</keyword>
<sequence>MYYNQFSPPPPRPELPFSKGNGGAESWVQWLLDSNEIPAYLAAEQALSIMGAPIRCHFTAWIVADSGIDRAAELIAAKGRFPPCKNPERRYCRAVREIPFESTLQFPIPAYHFHTDYRYPEEHGDDTSQTGRIFLYRQSQVHSPMIPGPPIGSLRDLQGNEIWDDNYMTTSSPEHQGTRLTGGARLVLNFRGRQDPTQYPVKMLRPGKFLQNVIHLWLRDFGYAMSDWWNYQYEILMIFVLKRPIGPRLVNYDCTIGDLAEPFMDWVTMPRSSDTDDESRAKRARIRHEFGRLYLDLKRQGTLGEPIKSKWDDDRVPWTVYWKLKAWGVSVHDLEHEKSEWDVVEYDPDRENM</sequence>
<reference evidence="1 2" key="1">
    <citation type="submission" date="2016-12" db="EMBL/GenBank/DDBJ databases">
        <title>The genomes of Aspergillus section Nigri reveals drivers in fungal speciation.</title>
        <authorList>
            <consortium name="DOE Joint Genome Institute"/>
            <person name="Vesth T.C."/>
            <person name="Nybo J."/>
            <person name="Theobald S."/>
            <person name="Brandl J."/>
            <person name="Frisvad J.C."/>
            <person name="Nielsen K.F."/>
            <person name="Lyhne E.K."/>
            <person name="Kogle M.E."/>
            <person name="Kuo A."/>
            <person name="Riley R."/>
            <person name="Clum A."/>
            <person name="Nolan M."/>
            <person name="Lipzen A."/>
            <person name="Salamov A."/>
            <person name="Henrissat B."/>
            <person name="Wiebenga A."/>
            <person name="De Vries R.P."/>
            <person name="Grigoriev I.V."/>
            <person name="Mortensen U.H."/>
            <person name="Andersen M.R."/>
            <person name="Baker S.E."/>
        </authorList>
    </citation>
    <scope>NUCLEOTIDE SEQUENCE [LARGE SCALE GENOMIC DNA]</scope>
    <source>
        <strain evidence="1 2">CBS 121591</strain>
    </source>
</reference>